<name>A0A2K4ZHG9_9FIRM</name>
<accession>A0A2K4ZHG9</accession>
<protein>
    <recommendedName>
        <fullName evidence="3">Methyltransferase type 11 domain-containing protein</fullName>
    </recommendedName>
</protein>
<keyword evidence="2" id="KW-1185">Reference proteome</keyword>
<evidence type="ECO:0008006" key="3">
    <source>
        <dbReference type="Google" id="ProtNLM"/>
    </source>
</evidence>
<evidence type="ECO:0000313" key="1">
    <source>
        <dbReference type="EMBL" id="SOY29904.1"/>
    </source>
</evidence>
<dbReference type="Gene3D" id="3.40.50.150">
    <property type="entry name" value="Vaccinia Virus protein VP39"/>
    <property type="match status" value="1"/>
</dbReference>
<sequence length="101" mass="11383">MGTGLFTENGGGGQREDAVIATYSLHHVTDEQKIRLLRELLSLLNPGGRIYIGDVAFETRSQLEICRVQAGDEWDDEEIYCVSDELKPHFPNLSFTRSEIL</sequence>
<dbReference type="EMBL" id="OFSM01000012">
    <property type="protein sequence ID" value="SOY29904.1"/>
    <property type="molecule type" value="Genomic_DNA"/>
</dbReference>
<dbReference type="InterPro" id="IPR029063">
    <property type="entry name" value="SAM-dependent_MTases_sf"/>
</dbReference>
<organism evidence="1 2">
    <name type="scientific">Acetatifactor muris</name>
    <dbReference type="NCBI Taxonomy" id="879566"/>
    <lineage>
        <taxon>Bacteria</taxon>
        <taxon>Bacillati</taxon>
        <taxon>Bacillota</taxon>
        <taxon>Clostridia</taxon>
        <taxon>Lachnospirales</taxon>
        <taxon>Lachnospiraceae</taxon>
        <taxon>Acetatifactor</taxon>
    </lineage>
</organism>
<proteinExistence type="predicted"/>
<gene>
    <name evidence="1" type="ORF">AMURIS_02625</name>
</gene>
<dbReference type="AlphaFoldDB" id="A0A2K4ZHG9"/>
<dbReference type="Proteomes" id="UP000236311">
    <property type="component" value="Unassembled WGS sequence"/>
</dbReference>
<dbReference type="RefSeq" id="WP_242982423.1">
    <property type="nucleotide sequence ID" value="NZ_JANJZD010000011.1"/>
</dbReference>
<reference evidence="1 2" key="1">
    <citation type="submission" date="2018-01" db="EMBL/GenBank/DDBJ databases">
        <authorList>
            <person name="Gaut B.S."/>
            <person name="Morton B.R."/>
            <person name="Clegg M.T."/>
            <person name="Duvall M.R."/>
        </authorList>
    </citation>
    <scope>NUCLEOTIDE SEQUENCE [LARGE SCALE GENOMIC DNA]</scope>
    <source>
        <strain evidence="1">GP69</strain>
    </source>
</reference>
<evidence type="ECO:0000313" key="2">
    <source>
        <dbReference type="Proteomes" id="UP000236311"/>
    </source>
</evidence>
<dbReference type="SUPFAM" id="SSF53335">
    <property type="entry name" value="S-adenosyl-L-methionine-dependent methyltransferases"/>
    <property type="match status" value="1"/>
</dbReference>